<dbReference type="PROSITE" id="PS50181">
    <property type="entry name" value="FBOX"/>
    <property type="match status" value="1"/>
</dbReference>
<accession>A0A550C9B8</accession>
<dbReference type="STRING" id="97359.A0A550C9B8"/>
<feature type="domain" description="F-box" evidence="2">
    <location>
        <begin position="72"/>
        <end position="121"/>
    </location>
</feature>
<name>A0A550C9B8_9AGAR</name>
<evidence type="ECO:0000313" key="3">
    <source>
        <dbReference type="EMBL" id="TRM61401.1"/>
    </source>
</evidence>
<dbReference type="Pfam" id="PF00646">
    <property type="entry name" value="F-box"/>
    <property type="match status" value="1"/>
</dbReference>
<dbReference type="Proteomes" id="UP000320762">
    <property type="component" value="Unassembled WGS sequence"/>
</dbReference>
<evidence type="ECO:0000313" key="4">
    <source>
        <dbReference type="Proteomes" id="UP000320762"/>
    </source>
</evidence>
<dbReference type="CDD" id="cd09917">
    <property type="entry name" value="F-box_SF"/>
    <property type="match status" value="1"/>
</dbReference>
<gene>
    <name evidence="3" type="ORF">BD626DRAFT_460226</name>
</gene>
<dbReference type="OrthoDB" id="2322499at2759"/>
<dbReference type="AlphaFoldDB" id="A0A550C9B8"/>
<reference evidence="3 4" key="1">
    <citation type="journal article" date="2019" name="New Phytol.">
        <title>Comparative genomics reveals unique wood-decay strategies and fruiting body development in the Schizophyllaceae.</title>
        <authorList>
            <person name="Almasi E."/>
            <person name="Sahu N."/>
            <person name="Krizsan K."/>
            <person name="Balint B."/>
            <person name="Kovacs G.M."/>
            <person name="Kiss B."/>
            <person name="Cseklye J."/>
            <person name="Drula E."/>
            <person name="Henrissat B."/>
            <person name="Nagy I."/>
            <person name="Chovatia M."/>
            <person name="Adam C."/>
            <person name="LaButti K."/>
            <person name="Lipzen A."/>
            <person name="Riley R."/>
            <person name="Grigoriev I.V."/>
            <person name="Nagy L.G."/>
        </authorList>
    </citation>
    <scope>NUCLEOTIDE SEQUENCE [LARGE SCALE GENOMIC DNA]</scope>
    <source>
        <strain evidence="3 4">NL-1724</strain>
    </source>
</reference>
<dbReference type="InterPro" id="IPR036047">
    <property type="entry name" value="F-box-like_dom_sf"/>
</dbReference>
<dbReference type="SUPFAM" id="SSF81383">
    <property type="entry name" value="F-box domain"/>
    <property type="match status" value="1"/>
</dbReference>
<dbReference type="InterPro" id="IPR001810">
    <property type="entry name" value="F-box_dom"/>
</dbReference>
<comment type="caution">
    <text evidence="3">The sequence shown here is derived from an EMBL/GenBank/DDBJ whole genome shotgun (WGS) entry which is preliminary data.</text>
</comment>
<proteinExistence type="predicted"/>
<sequence length="589" mass="67291">MNRSSRNTSVPERRETAPVNSDNDQSGRLFGDESADVFSMPAQKRRKAKGNTAGKKQTIQGKASRQRVRGRLAAFAEMPLDILYEILRYMHPRDLLQVSRTTKTLRSVLMSKSFIGIWNHSHTAYDLPPVFSGMTVPQFVSLAYDRFCHFCSAPSVKSVIWNARVRCCKKCMSNEENFISEDDLVRCGNEIITRIMAHCDQSDSFYLIIPSTEMRDGRYYKRMFPTVFVRALYADYRRDDVEHQNGVEVRRWIADKQAQTKAIDDHAALCEVWDHKRRAGRDDELQAARDARKAEILRRLQDLGWADEIRHLNMTVFGEHELVRKPQPLSEKMWGRIQGPLVEYMKGVKTERLAQEKRVALCSRYDLLVEAYGEFRLTKPFRTVLPGIGDIVAIEAITRVIEDTPYDKDLPKSELRALLDAIPQSYFDDWREQCDAALVEVLNSSQRETPATKADLKLATTVFTPKDGSSDLSYPLVLVSNELTQCPVDREYGHDNVAAICRHTSWSSEYLKASDRQIVEQLVVLAGLDPKKATSEEMDELDPWYACMNHPDKGRYIAMTWRHAVSCPQCVVVSTLSSLDTNFTIASSH</sequence>
<feature type="compositionally biased region" description="Polar residues" evidence="1">
    <location>
        <begin position="1"/>
        <end position="10"/>
    </location>
</feature>
<feature type="compositionally biased region" description="Polar residues" evidence="1">
    <location>
        <begin position="54"/>
        <end position="63"/>
    </location>
</feature>
<keyword evidence="4" id="KW-1185">Reference proteome</keyword>
<evidence type="ECO:0000256" key="1">
    <source>
        <dbReference type="SAM" id="MobiDB-lite"/>
    </source>
</evidence>
<dbReference type="EMBL" id="VDMD01000017">
    <property type="protein sequence ID" value="TRM61401.1"/>
    <property type="molecule type" value="Genomic_DNA"/>
</dbReference>
<protein>
    <recommendedName>
        <fullName evidence="2">F-box domain-containing protein</fullName>
    </recommendedName>
</protein>
<organism evidence="3 4">
    <name type="scientific">Schizophyllum amplum</name>
    <dbReference type="NCBI Taxonomy" id="97359"/>
    <lineage>
        <taxon>Eukaryota</taxon>
        <taxon>Fungi</taxon>
        <taxon>Dikarya</taxon>
        <taxon>Basidiomycota</taxon>
        <taxon>Agaricomycotina</taxon>
        <taxon>Agaricomycetes</taxon>
        <taxon>Agaricomycetidae</taxon>
        <taxon>Agaricales</taxon>
        <taxon>Schizophyllaceae</taxon>
        <taxon>Schizophyllum</taxon>
    </lineage>
</organism>
<evidence type="ECO:0000259" key="2">
    <source>
        <dbReference type="PROSITE" id="PS50181"/>
    </source>
</evidence>
<feature type="region of interest" description="Disordered" evidence="1">
    <location>
        <begin position="1"/>
        <end position="63"/>
    </location>
</feature>
<dbReference type="SMART" id="SM00256">
    <property type="entry name" value="FBOX"/>
    <property type="match status" value="1"/>
</dbReference>